<dbReference type="EMBL" id="CCSB01000001">
    <property type="protein sequence ID" value="CDZ76452.1"/>
    <property type="molecule type" value="Genomic_DNA"/>
</dbReference>
<evidence type="ECO:0000313" key="1">
    <source>
        <dbReference type="EMBL" id="CDZ76452.1"/>
    </source>
</evidence>
<dbReference type="Gene3D" id="1.25.40.20">
    <property type="entry name" value="Ankyrin repeat-containing domain"/>
    <property type="match status" value="1"/>
</dbReference>
<dbReference type="SUPFAM" id="SSF48403">
    <property type="entry name" value="Ankyrin repeat"/>
    <property type="match status" value="1"/>
</dbReference>
<dbReference type="Proteomes" id="UP000044071">
    <property type="component" value="Unassembled WGS sequence"/>
</dbReference>
<gene>
    <name evidence="1" type="ORF">BN59_00721</name>
</gene>
<evidence type="ECO:0000313" key="2">
    <source>
        <dbReference type="Proteomes" id="UP000044071"/>
    </source>
</evidence>
<dbReference type="AlphaFoldDB" id="A0A078KU16"/>
<dbReference type="STRING" id="1034943.BN59_00721"/>
<organism evidence="1 2">
    <name type="scientific">Legionella massiliensis</name>
    <dbReference type="NCBI Taxonomy" id="1034943"/>
    <lineage>
        <taxon>Bacteria</taxon>
        <taxon>Pseudomonadati</taxon>
        <taxon>Pseudomonadota</taxon>
        <taxon>Gammaproteobacteria</taxon>
        <taxon>Legionellales</taxon>
        <taxon>Legionellaceae</taxon>
        <taxon>Legionella</taxon>
    </lineage>
</organism>
<proteinExistence type="predicted"/>
<reference evidence="1 2" key="1">
    <citation type="submission" date="2014-06" db="EMBL/GenBank/DDBJ databases">
        <authorList>
            <person name="Urmite Genomes Urmite Genomes"/>
        </authorList>
    </citation>
    <scope>NUCLEOTIDE SEQUENCE [LARGE SCALE GENOMIC DNA]</scope>
</reference>
<name>A0A078KU16_9GAMM</name>
<dbReference type="RefSeq" id="WP_043872981.1">
    <property type="nucleotide sequence ID" value="NZ_CCVW01000001.1"/>
</dbReference>
<sequence>MGTDVNQGRIIRHLNAYLEKQNLPFRMNKTGVCNGLAALHAEYALKGELGKFQNILKFIADGTKVEGISEEDIDRFAVRVAATFDPKKYNLKLRQTNAIEMLSVNGHALKSSFDLALVANDKNWESVFQELALKNNEVMQVSSVNHAISIQKINNVYAVYDPNYSEGYKYFSNEKDLVKELHSNVFTFSGKNMGLQLQVIRHPEDLKDRPFPEVTSIYDRFLPDVNAVAFTGDQKFTTLSFAAWDNDGSIIDYLLKRKPTDIWDAIGSAIVNNNPRALRALLPEINDKDKRYSCIKQTLEHGRKEAFEVLMQDQEISASYNKMLVRYDDENNVFNISDIAYAAKGGNPELLQYCIEQRINHLIARAMPDDKTISEEVREAAAAPIKKNLSERISEAILAYRGKPNDPLLNAVKSGSKGTVQVLVEQLHKTNHQLSDTDKIKYLREAISNNHFHVASYLISEKPAISPEMLNSIQMSTLAVERTNIALLNLLKTEGMTFSSAAQKIIDSKNKGSLTFIESLSVAVAKFTDFFKDNLSNREERGVKYDPKLFKQMKERMQEVKSNIVDLKDSSLPEIIPLTF</sequence>
<keyword evidence="2" id="KW-1185">Reference proteome</keyword>
<dbReference type="InterPro" id="IPR036770">
    <property type="entry name" value="Ankyrin_rpt-contain_sf"/>
</dbReference>
<protein>
    <submittedName>
        <fullName evidence="1">Ankyrin repeats (3 copies)</fullName>
    </submittedName>
</protein>
<dbReference type="OrthoDB" id="5654137at2"/>
<dbReference type="eggNOG" id="COG0666">
    <property type="taxonomic scope" value="Bacteria"/>
</dbReference>
<accession>A0A078KU16</accession>